<comment type="similarity">
    <text evidence="1 2">Belongs to the small heat shock protein (HSP20) family.</text>
</comment>
<evidence type="ECO:0000259" key="4">
    <source>
        <dbReference type="PROSITE" id="PS01031"/>
    </source>
</evidence>
<dbReference type="PANTHER" id="PTHR11527">
    <property type="entry name" value="HEAT-SHOCK PROTEIN 20 FAMILY MEMBER"/>
    <property type="match status" value="1"/>
</dbReference>
<accession>A0A2H0KEI4</accession>
<dbReference type="InterPro" id="IPR002068">
    <property type="entry name" value="A-crystallin/Hsp20_dom"/>
</dbReference>
<evidence type="ECO:0000256" key="2">
    <source>
        <dbReference type="RuleBase" id="RU003616"/>
    </source>
</evidence>
<name>A0A2H0KEI4_9BACT</name>
<sequence>MKDKRSFFQRLTGVVNPTEEMEEEERQLEVGSSHPSHSKKHTPAVEETFPEEGELTVDVYQTSDDILIKTIVAGVRPDDLDISITRDMVTIRGSRQESQEVNEGDYFHKELYWGAFSRTVLLPQEIDVDGAEASEKHGLLTLRLPKLDKSRQTKLKVRSS</sequence>
<dbReference type="AlphaFoldDB" id="A0A2H0KEI4"/>
<dbReference type="InterPro" id="IPR008978">
    <property type="entry name" value="HSP20-like_chaperone"/>
</dbReference>
<reference evidence="5 6" key="1">
    <citation type="submission" date="2017-09" db="EMBL/GenBank/DDBJ databases">
        <title>Depth-based differentiation of microbial function through sediment-hosted aquifers and enrichment of novel symbionts in the deep terrestrial subsurface.</title>
        <authorList>
            <person name="Probst A.J."/>
            <person name="Ladd B."/>
            <person name="Jarett J.K."/>
            <person name="Geller-Mcgrath D.E."/>
            <person name="Sieber C.M."/>
            <person name="Emerson J.B."/>
            <person name="Anantharaman K."/>
            <person name="Thomas B.C."/>
            <person name="Malmstrom R."/>
            <person name="Stieglmeier M."/>
            <person name="Klingl A."/>
            <person name="Woyke T."/>
            <person name="Ryan C.M."/>
            <person name="Banfield J.F."/>
        </authorList>
    </citation>
    <scope>NUCLEOTIDE SEQUENCE [LARGE SCALE GENOMIC DNA]</scope>
    <source>
        <strain evidence="5">CG11_big_fil_rev_8_21_14_0_20_46_11</strain>
    </source>
</reference>
<evidence type="ECO:0000313" key="6">
    <source>
        <dbReference type="Proteomes" id="UP000229342"/>
    </source>
</evidence>
<evidence type="ECO:0000256" key="3">
    <source>
        <dbReference type="SAM" id="MobiDB-lite"/>
    </source>
</evidence>
<dbReference type="Gene3D" id="2.60.40.790">
    <property type="match status" value="1"/>
</dbReference>
<feature type="domain" description="SHSP" evidence="4">
    <location>
        <begin position="48"/>
        <end position="160"/>
    </location>
</feature>
<proteinExistence type="inferred from homology"/>
<comment type="caution">
    <text evidence="5">The sequence shown here is derived from an EMBL/GenBank/DDBJ whole genome shotgun (WGS) entry which is preliminary data.</text>
</comment>
<dbReference type="CDD" id="cd06464">
    <property type="entry name" value="ACD_sHsps-like"/>
    <property type="match status" value="1"/>
</dbReference>
<organism evidence="5 6">
    <name type="scientific">Candidatus Taylorbacteria bacterium CG11_big_fil_rev_8_21_14_0_20_46_11</name>
    <dbReference type="NCBI Taxonomy" id="1975025"/>
    <lineage>
        <taxon>Bacteria</taxon>
        <taxon>Candidatus Tayloriibacteriota</taxon>
    </lineage>
</organism>
<dbReference type="SUPFAM" id="SSF49764">
    <property type="entry name" value="HSP20-like chaperones"/>
    <property type="match status" value="1"/>
</dbReference>
<dbReference type="Pfam" id="PF00011">
    <property type="entry name" value="HSP20"/>
    <property type="match status" value="1"/>
</dbReference>
<gene>
    <name evidence="5" type="ORF">COV91_02185</name>
</gene>
<feature type="region of interest" description="Disordered" evidence="3">
    <location>
        <begin position="1"/>
        <end position="53"/>
    </location>
</feature>
<dbReference type="PROSITE" id="PS01031">
    <property type="entry name" value="SHSP"/>
    <property type="match status" value="1"/>
</dbReference>
<dbReference type="EMBL" id="PCVG01000026">
    <property type="protein sequence ID" value="PIQ68804.1"/>
    <property type="molecule type" value="Genomic_DNA"/>
</dbReference>
<protein>
    <recommendedName>
        <fullName evidence="4">SHSP domain-containing protein</fullName>
    </recommendedName>
</protein>
<evidence type="ECO:0000313" key="5">
    <source>
        <dbReference type="EMBL" id="PIQ68804.1"/>
    </source>
</evidence>
<evidence type="ECO:0000256" key="1">
    <source>
        <dbReference type="PROSITE-ProRule" id="PRU00285"/>
    </source>
</evidence>
<dbReference type="InterPro" id="IPR031107">
    <property type="entry name" value="Small_HSP"/>
</dbReference>
<dbReference type="Proteomes" id="UP000229342">
    <property type="component" value="Unassembled WGS sequence"/>
</dbReference>